<protein>
    <submittedName>
        <fullName evidence="1">Uncharacterized protein</fullName>
    </submittedName>
</protein>
<dbReference type="AlphaFoldDB" id="A0AAV4YA70"/>
<dbReference type="Proteomes" id="UP001054945">
    <property type="component" value="Unassembled WGS sequence"/>
</dbReference>
<name>A0AAV4YA70_CAEEX</name>
<gene>
    <name evidence="1" type="primary">AVEN_244064_1</name>
    <name evidence="1" type="ORF">CEXT_308461</name>
</gene>
<accession>A0AAV4YA70</accession>
<evidence type="ECO:0000313" key="2">
    <source>
        <dbReference type="Proteomes" id="UP001054945"/>
    </source>
</evidence>
<proteinExistence type="predicted"/>
<comment type="caution">
    <text evidence="1">The sequence shown here is derived from an EMBL/GenBank/DDBJ whole genome shotgun (WGS) entry which is preliminary data.</text>
</comment>
<dbReference type="EMBL" id="BPLR01001605">
    <property type="protein sequence ID" value="GIZ03449.1"/>
    <property type="molecule type" value="Genomic_DNA"/>
</dbReference>
<sequence>MFPPLEVEKTLLTMALDYSILEEELKNQLADLKRDLHMRRVKWLQRKQYGLKTLLVQRKQIEDLKGKISDLEPTVTTLYSAHHALKDEQLKGYLIYLLQLKDVYFREVETKKEILRQRKEQVRCLIIDY</sequence>
<reference evidence="1 2" key="1">
    <citation type="submission" date="2021-06" db="EMBL/GenBank/DDBJ databases">
        <title>Caerostris extrusa draft genome.</title>
        <authorList>
            <person name="Kono N."/>
            <person name="Arakawa K."/>
        </authorList>
    </citation>
    <scope>NUCLEOTIDE SEQUENCE [LARGE SCALE GENOMIC DNA]</scope>
</reference>
<organism evidence="1 2">
    <name type="scientific">Caerostris extrusa</name>
    <name type="common">Bark spider</name>
    <name type="synonym">Caerostris bankana</name>
    <dbReference type="NCBI Taxonomy" id="172846"/>
    <lineage>
        <taxon>Eukaryota</taxon>
        <taxon>Metazoa</taxon>
        <taxon>Ecdysozoa</taxon>
        <taxon>Arthropoda</taxon>
        <taxon>Chelicerata</taxon>
        <taxon>Arachnida</taxon>
        <taxon>Araneae</taxon>
        <taxon>Araneomorphae</taxon>
        <taxon>Entelegynae</taxon>
        <taxon>Araneoidea</taxon>
        <taxon>Araneidae</taxon>
        <taxon>Caerostris</taxon>
    </lineage>
</organism>
<evidence type="ECO:0000313" key="1">
    <source>
        <dbReference type="EMBL" id="GIZ03449.1"/>
    </source>
</evidence>
<keyword evidence="2" id="KW-1185">Reference proteome</keyword>